<evidence type="ECO:0000256" key="2">
    <source>
        <dbReference type="ARBA" id="ARBA00004935"/>
    </source>
</evidence>
<dbReference type="EC" id="1.14.14.81" evidence="12"/>
<dbReference type="InterPro" id="IPR002401">
    <property type="entry name" value="Cyt_P450_E_grp-I"/>
</dbReference>
<organism evidence="14 15">
    <name type="scientific">Vitis rotundifolia</name>
    <name type="common">Muscadine grape</name>
    <dbReference type="NCBI Taxonomy" id="103349"/>
    <lineage>
        <taxon>Eukaryota</taxon>
        <taxon>Viridiplantae</taxon>
        <taxon>Streptophyta</taxon>
        <taxon>Embryophyta</taxon>
        <taxon>Tracheophyta</taxon>
        <taxon>Spermatophyta</taxon>
        <taxon>Magnoliopsida</taxon>
        <taxon>eudicotyledons</taxon>
        <taxon>Gunneridae</taxon>
        <taxon>Pentapetalae</taxon>
        <taxon>rosids</taxon>
        <taxon>Vitales</taxon>
        <taxon>Vitaceae</taxon>
        <taxon>Viteae</taxon>
        <taxon>Vitis</taxon>
    </lineage>
</organism>
<dbReference type="GO" id="GO:0020037">
    <property type="term" value="F:heme binding"/>
    <property type="evidence" value="ECO:0007669"/>
    <property type="project" value="InterPro"/>
</dbReference>
<dbReference type="GO" id="GO:0005506">
    <property type="term" value="F:iron ion binding"/>
    <property type="evidence" value="ECO:0007669"/>
    <property type="project" value="InterPro"/>
</dbReference>
<dbReference type="PANTHER" id="PTHR47944:SF18">
    <property type="entry name" value="FLAVONOID 3'-MONOOXYGENASE"/>
    <property type="match status" value="1"/>
</dbReference>
<dbReference type="PRINTS" id="PR00385">
    <property type="entry name" value="P450"/>
</dbReference>
<evidence type="ECO:0000256" key="6">
    <source>
        <dbReference type="ARBA" id="ARBA00022857"/>
    </source>
</evidence>
<evidence type="ECO:0000256" key="3">
    <source>
        <dbReference type="ARBA" id="ARBA00010617"/>
    </source>
</evidence>
<reference evidence="14 15" key="1">
    <citation type="journal article" date="2023" name="BMC Biotechnol.">
        <title>Vitis rotundifolia cv Carlos genome sequencing.</title>
        <authorList>
            <person name="Huff M."/>
            <person name="Hulse-Kemp A."/>
            <person name="Scheffler B."/>
            <person name="Youngblood R."/>
            <person name="Simpson S."/>
            <person name="Babiker E."/>
            <person name="Staton M."/>
        </authorList>
    </citation>
    <scope>NUCLEOTIDE SEQUENCE [LARGE SCALE GENOMIC DNA]</scope>
    <source>
        <tissue evidence="14">Leaf</tissue>
    </source>
</reference>
<keyword evidence="9" id="KW-0503">Monooxygenase</keyword>
<dbReference type="Pfam" id="PF00067">
    <property type="entry name" value="p450"/>
    <property type="match status" value="1"/>
</dbReference>
<dbReference type="SUPFAM" id="SSF48264">
    <property type="entry name" value="Cytochrome P450"/>
    <property type="match status" value="1"/>
</dbReference>
<dbReference type="InterPro" id="IPR001128">
    <property type="entry name" value="Cyt_P450"/>
</dbReference>
<evidence type="ECO:0000256" key="9">
    <source>
        <dbReference type="ARBA" id="ARBA00023033"/>
    </source>
</evidence>
<dbReference type="GO" id="GO:0033772">
    <property type="term" value="F:flavonoid 3',5'-hydroxylase activity"/>
    <property type="evidence" value="ECO:0007669"/>
    <property type="project" value="UniProtKB-EC"/>
</dbReference>
<keyword evidence="4 13" id="KW-0349">Heme</keyword>
<keyword evidence="7" id="KW-0560">Oxidoreductase</keyword>
<sequence length="511" mass="57416">MAMAIDTNFFIVSAAATLLFLIAHSFIHFLVSRRSRKLPPGPKGWPLLGVLPLLREMPHVALAKMAKKYGPVMLLKMGTSNMVVASNPEAAQAFLKTHEANFLNREPGAATSHLVYGCQDMVFTEYGHRWKLLRRLSTLHLLGGKAVEGSSEVRAAELGQVLQTMLEFSQRGQPVVVPELLTIVMVNIISQTVLSRRLFQSKESKTNSFKEMIVESMVWAGQFNIGDFIPFIAWMDIQGILRQMKRVHKKFDQFLTELIEEHQASADERKGKPDFLDIIMANQEDGPPEDRITLTNIKAVLVNLFVAGTDTSSSTIEWALAEMLKKPSIFQRAHEEMDQVIGRSRRLEESDLPKLPYLRAICKESFRLHPSTPLNLPRVASEACEVNGYYIPKNARVHVNIWAIGRDPDVWENPEDFAPERFLSEKHANIDPRGNDFELIPFGSGRRICSGNKMAVIAIEYILGTLVHSFDWKLPDGVELNMDEGFGLTLQKAVPLLAMVTPRLELSAYAA</sequence>
<dbReference type="PRINTS" id="PR00463">
    <property type="entry name" value="EP450I"/>
</dbReference>
<evidence type="ECO:0000256" key="4">
    <source>
        <dbReference type="ARBA" id="ARBA00022617"/>
    </source>
</evidence>
<dbReference type="AlphaFoldDB" id="A0AA39A3C5"/>
<name>A0AA39A3C5_VITRO</name>
<evidence type="ECO:0000256" key="10">
    <source>
        <dbReference type="ARBA" id="ARBA00050521"/>
    </source>
</evidence>
<evidence type="ECO:0000313" key="15">
    <source>
        <dbReference type="Proteomes" id="UP001168098"/>
    </source>
</evidence>
<dbReference type="Gene3D" id="1.10.630.10">
    <property type="entry name" value="Cytochrome P450"/>
    <property type="match status" value="1"/>
</dbReference>
<evidence type="ECO:0000256" key="8">
    <source>
        <dbReference type="ARBA" id="ARBA00023004"/>
    </source>
</evidence>
<keyword evidence="8 13" id="KW-0408">Iron</keyword>
<keyword evidence="6" id="KW-0521">NADP</keyword>
<keyword evidence="5 13" id="KW-0479">Metal-binding</keyword>
<dbReference type="FunFam" id="1.10.630.10:FF:000111">
    <property type="entry name" value="Flavonoid 3',5'-hydroxylase 2"/>
    <property type="match status" value="1"/>
</dbReference>
<gene>
    <name evidence="14" type="ORF">PVL29_007966</name>
</gene>
<dbReference type="InterPro" id="IPR036396">
    <property type="entry name" value="Cyt_P450_sf"/>
</dbReference>
<evidence type="ECO:0000256" key="13">
    <source>
        <dbReference type="PIRSR" id="PIRSR602401-1"/>
    </source>
</evidence>
<protein>
    <recommendedName>
        <fullName evidence="12">flavonoid 3',5'-hydroxylase</fullName>
        <ecNumber evidence="12">1.14.14.81</ecNumber>
    </recommendedName>
</protein>
<evidence type="ECO:0000256" key="12">
    <source>
        <dbReference type="ARBA" id="ARBA00066564"/>
    </source>
</evidence>
<comment type="catalytic activity">
    <reaction evidence="10">
        <text>a 3',5'-unsubstituted flavanone + 2 reduced [NADPH--hemoprotein reductase] + 2 O2 = a 3',5'-dihydroxyflavanone + 2 oxidized [NADPH--hemoprotein reductase] + 2 H2O + 2 H(+)</text>
        <dbReference type="Rhea" id="RHEA:55448"/>
        <dbReference type="Rhea" id="RHEA-COMP:11964"/>
        <dbReference type="Rhea" id="RHEA-COMP:11965"/>
        <dbReference type="ChEBI" id="CHEBI:15377"/>
        <dbReference type="ChEBI" id="CHEBI:15378"/>
        <dbReference type="ChEBI" id="CHEBI:15379"/>
        <dbReference type="ChEBI" id="CHEBI:48025"/>
        <dbReference type="ChEBI" id="CHEBI:57618"/>
        <dbReference type="ChEBI" id="CHEBI:58210"/>
        <dbReference type="ChEBI" id="CHEBI:138897"/>
        <dbReference type="EC" id="1.14.14.81"/>
    </reaction>
</comment>
<dbReference type="EMBL" id="JARBHA010000006">
    <property type="protein sequence ID" value="KAJ9699134.1"/>
    <property type="molecule type" value="Genomic_DNA"/>
</dbReference>
<evidence type="ECO:0000256" key="11">
    <source>
        <dbReference type="ARBA" id="ARBA00058000"/>
    </source>
</evidence>
<comment type="function">
    <text evidence="11">Catalyzes the 3'5'-hydroxylation of naringenin and eriodictyol to form 5,7,3,'4',5'-pentahydroxyflavanone and 3',5'-hydroxylation of dihydrokaempferol and dihydroquercetin to form dihydromyricetin.</text>
</comment>
<evidence type="ECO:0000256" key="7">
    <source>
        <dbReference type="ARBA" id="ARBA00023002"/>
    </source>
</evidence>
<comment type="pathway">
    <text evidence="2">Pigment biosynthesis; anthocyanin biosynthesis.</text>
</comment>
<comment type="caution">
    <text evidence="14">The sequence shown here is derived from an EMBL/GenBank/DDBJ whole genome shotgun (WGS) entry which is preliminary data.</text>
</comment>
<dbReference type="PANTHER" id="PTHR47944">
    <property type="entry name" value="CYTOCHROME P450 98A9"/>
    <property type="match status" value="1"/>
</dbReference>
<dbReference type="Proteomes" id="UP001168098">
    <property type="component" value="Unassembled WGS sequence"/>
</dbReference>
<evidence type="ECO:0000256" key="1">
    <source>
        <dbReference type="ARBA" id="ARBA00001971"/>
    </source>
</evidence>
<comment type="similarity">
    <text evidence="3">Belongs to the cytochrome P450 family.</text>
</comment>
<evidence type="ECO:0000313" key="14">
    <source>
        <dbReference type="EMBL" id="KAJ9699134.1"/>
    </source>
</evidence>
<accession>A0AA39A3C5</accession>
<keyword evidence="15" id="KW-1185">Reference proteome</keyword>
<comment type="cofactor">
    <cofactor evidence="1 13">
        <name>heme</name>
        <dbReference type="ChEBI" id="CHEBI:30413"/>
    </cofactor>
</comment>
<feature type="binding site" description="axial binding residue" evidence="13">
    <location>
        <position position="449"/>
    </location>
    <ligand>
        <name>heme</name>
        <dbReference type="ChEBI" id="CHEBI:30413"/>
    </ligand>
    <ligandPart>
        <name>Fe</name>
        <dbReference type="ChEBI" id="CHEBI:18248"/>
    </ligandPart>
</feature>
<proteinExistence type="inferred from homology"/>
<evidence type="ECO:0000256" key="5">
    <source>
        <dbReference type="ARBA" id="ARBA00022723"/>
    </source>
</evidence>